<reference evidence="2 3" key="1">
    <citation type="submission" date="2010-10" db="EMBL/GenBank/DDBJ databases">
        <title>Complete sequence of Frankia sp. EuI1c.</title>
        <authorList>
            <consortium name="US DOE Joint Genome Institute"/>
            <person name="Lucas S."/>
            <person name="Copeland A."/>
            <person name="Lapidus A."/>
            <person name="Cheng J.-F."/>
            <person name="Bruce D."/>
            <person name="Goodwin L."/>
            <person name="Pitluck S."/>
            <person name="Chertkov O."/>
            <person name="Detter J.C."/>
            <person name="Han C."/>
            <person name="Tapia R."/>
            <person name="Land M."/>
            <person name="Hauser L."/>
            <person name="Jeffries C."/>
            <person name="Kyrpides N."/>
            <person name="Ivanova N."/>
            <person name="Mikhailova N."/>
            <person name="Beauchemin N."/>
            <person name="Sen A."/>
            <person name="Sur S.A."/>
            <person name="Gtari M."/>
            <person name="Wall L."/>
            <person name="Tisa L."/>
            <person name="Woyke T."/>
        </authorList>
    </citation>
    <scope>NUCLEOTIDE SEQUENCE [LARGE SCALE GENOMIC DNA]</scope>
    <source>
        <strain evidence="3">DSM 45817 / CECT 9037 / EuI1c</strain>
    </source>
</reference>
<dbReference type="Proteomes" id="UP000002484">
    <property type="component" value="Chromosome"/>
</dbReference>
<dbReference type="AlphaFoldDB" id="E3IZH1"/>
<sequence length="163" mass="17154" precursor="true">MARTEYDVEMTEGTGAGQPAADLPFRVMLTMHVHPGLEAEFERTWLEIGDQITSHPANLGQWLVRSADEPSTYYIMSDWVNERLFRAFEQTPGHLEHRKILHPLRASGSMVTGARLAFLPGAASAPAGSAANVTAGSAANVTAGSAATVTAGRGPAEPAAVAG</sequence>
<dbReference type="Pfam" id="PF03992">
    <property type="entry name" value="ABM"/>
    <property type="match status" value="1"/>
</dbReference>
<dbReference type="eggNOG" id="COG2329">
    <property type="taxonomic scope" value="Bacteria"/>
</dbReference>
<evidence type="ECO:0000259" key="1">
    <source>
        <dbReference type="PROSITE" id="PS51725"/>
    </source>
</evidence>
<name>E3IZH1_PSEI1</name>
<dbReference type="STRING" id="298654.FraEuI1c_4750"/>
<feature type="domain" description="ABM" evidence="1">
    <location>
        <begin position="25"/>
        <end position="113"/>
    </location>
</feature>
<dbReference type="InterPro" id="IPR007138">
    <property type="entry name" value="ABM_dom"/>
</dbReference>
<protein>
    <submittedName>
        <fullName evidence="2">Antibiotic biosynthesis monooxygenase</fullName>
    </submittedName>
</protein>
<dbReference type="GO" id="GO:0004497">
    <property type="term" value="F:monooxygenase activity"/>
    <property type="evidence" value="ECO:0007669"/>
    <property type="project" value="UniProtKB-KW"/>
</dbReference>
<evidence type="ECO:0000313" key="3">
    <source>
        <dbReference type="Proteomes" id="UP000002484"/>
    </source>
</evidence>
<keyword evidence="3" id="KW-1185">Reference proteome</keyword>
<organism evidence="2 3">
    <name type="scientific">Pseudofrankia inefficax (strain DSM 45817 / CECT 9037 / DDB 130130 / EuI1c)</name>
    <name type="common">Frankia inefficax</name>
    <dbReference type="NCBI Taxonomy" id="298654"/>
    <lineage>
        <taxon>Bacteria</taxon>
        <taxon>Bacillati</taxon>
        <taxon>Actinomycetota</taxon>
        <taxon>Actinomycetes</taxon>
        <taxon>Frankiales</taxon>
        <taxon>Frankiaceae</taxon>
        <taxon>Pseudofrankia</taxon>
    </lineage>
</organism>
<dbReference type="EMBL" id="CP002299">
    <property type="protein sequence ID" value="ADP82741.1"/>
    <property type="molecule type" value="Genomic_DNA"/>
</dbReference>
<dbReference type="Gene3D" id="3.30.70.100">
    <property type="match status" value="1"/>
</dbReference>
<dbReference type="InterPro" id="IPR011008">
    <property type="entry name" value="Dimeric_a/b-barrel"/>
</dbReference>
<dbReference type="PROSITE" id="PS51725">
    <property type="entry name" value="ABM"/>
    <property type="match status" value="1"/>
</dbReference>
<keyword evidence="2" id="KW-0503">Monooxygenase</keyword>
<dbReference type="HOGENOM" id="CLU_1624722_0_0_11"/>
<accession>E3IZH1</accession>
<dbReference type="KEGG" id="fri:FraEuI1c_4750"/>
<evidence type="ECO:0000313" key="2">
    <source>
        <dbReference type="EMBL" id="ADP82741.1"/>
    </source>
</evidence>
<gene>
    <name evidence="2" type="ordered locus">FraEuI1c_4750</name>
</gene>
<dbReference type="InParanoid" id="E3IZH1"/>
<dbReference type="SUPFAM" id="SSF54909">
    <property type="entry name" value="Dimeric alpha+beta barrel"/>
    <property type="match status" value="1"/>
</dbReference>
<keyword evidence="2" id="KW-0560">Oxidoreductase</keyword>
<proteinExistence type="predicted"/>